<organism evidence="1">
    <name type="scientific">marine metagenome</name>
    <dbReference type="NCBI Taxonomy" id="408172"/>
    <lineage>
        <taxon>unclassified sequences</taxon>
        <taxon>metagenomes</taxon>
        <taxon>ecological metagenomes</taxon>
    </lineage>
</organism>
<accession>A0A382MYB9</accession>
<name>A0A382MYB9_9ZZZZ</name>
<gene>
    <name evidence="1" type="ORF">METZ01_LOCUS306364</name>
</gene>
<dbReference type="EMBL" id="UINC01096540">
    <property type="protein sequence ID" value="SVC53510.1"/>
    <property type="molecule type" value="Genomic_DNA"/>
</dbReference>
<feature type="non-terminal residue" evidence="1">
    <location>
        <position position="1"/>
    </location>
</feature>
<protein>
    <submittedName>
        <fullName evidence="1">Uncharacterized protein</fullName>
    </submittedName>
</protein>
<reference evidence="1" key="1">
    <citation type="submission" date="2018-05" db="EMBL/GenBank/DDBJ databases">
        <authorList>
            <person name="Lanie J.A."/>
            <person name="Ng W.-L."/>
            <person name="Kazmierczak K.M."/>
            <person name="Andrzejewski T.M."/>
            <person name="Davidsen T.M."/>
            <person name="Wayne K.J."/>
            <person name="Tettelin H."/>
            <person name="Glass J.I."/>
            <person name="Rusch D."/>
            <person name="Podicherti R."/>
            <person name="Tsui H.-C.T."/>
            <person name="Winkler M.E."/>
        </authorList>
    </citation>
    <scope>NUCLEOTIDE SEQUENCE</scope>
</reference>
<proteinExistence type="predicted"/>
<evidence type="ECO:0000313" key="1">
    <source>
        <dbReference type="EMBL" id="SVC53510.1"/>
    </source>
</evidence>
<dbReference type="AlphaFoldDB" id="A0A382MYB9"/>
<sequence length="33" mass="3513">RTENPCVGGSIPPLATSNTKGLGYLIIYIVNHN</sequence>